<feature type="region of interest" description="Disordered" evidence="1">
    <location>
        <begin position="35"/>
        <end position="73"/>
    </location>
</feature>
<reference evidence="2 3" key="1">
    <citation type="submission" date="2019-03" db="EMBL/GenBank/DDBJ databases">
        <title>Genomic Encyclopedia of Type Strains, Phase IV (KMG-V): Genome sequencing to study the core and pangenomes of soil and plant-associated prokaryotes.</title>
        <authorList>
            <person name="Whitman W."/>
        </authorList>
    </citation>
    <scope>NUCLEOTIDE SEQUENCE [LARGE SCALE GENOMIC DNA]</scope>
    <source>
        <strain evidence="2 3">23C40</strain>
    </source>
</reference>
<evidence type="ECO:0000313" key="2">
    <source>
        <dbReference type="EMBL" id="TCN17231.1"/>
    </source>
</evidence>
<feature type="compositionally biased region" description="Basic and acidic residues" evidence="1">
    <location>
        <begin position="58"/>
        <end position="73"/>
    </location>
</feature>
<evidence type="ECO:0000256" key="1">
    <source>
        <dbReference type="SAM" id="MobiDB-lite"/>
    </source>
</evidence>
<dbReference type="AlphaFoldDB" id="A0A4R2ATW0"/>
<gene>
    <name evidence="2" type="ORF">EV184_1406</name>
</gene>
<name>A0A4R2ATW0_9HYPH</name>
<proteinExistence type="predicted"/>
<comment type="caution">
    <text evidence="2">The sequence shown here is derived from an EMBL/GenBank/DDBJ whole genome shotgun (WGS) entry which is preliminary data.</text>
</comment>
<evidence type="ECO:0000313" key="3">
    <source>
        <dbReference type="Proteomes" id="UP000295043"/>
    </source>
</evidence>
<protein>
    <submittedName>
        <fullName evidence="2">Uncharacterized protein</fullName>
    </submittedName>
</protein>
<organism evidence="2 3">
    <name type="scientific">Sinorhizobium americanum</name>
    <dbReference type="NCBI Taxonomy" id="194963"/>
    <lineage>
        <taxon>Bacteria</taxon>
        <taxon>Pseudomonadati</taxon>
        <taxon>Pseudomonadota</taxon>
        <taxon>Alphaproteobacteria</taxon>
        <taxon>Hyphomicrobiales</taxon>
        <taxon>Rhizobiaceae</taxon>
        <taxon>Sinorhizobium/Ensifer group</taxon>
        <taxon>Sinorhizobium</taxon>
    </lineage>
</organism>
<accession>A0A4R2ATW0</accession>
<dbReference type="Proteomes" id="UP000295043">
    <property type="component" value="Unassembled WGS sequence"/>
</dbReference>
<dbReference type="EMBL" id="SLVU01000040">
    <property type="protein sequence ID" value="TCN17231.1"/>
    <property type="molecule type" value="Genomic_DNA"/>
</dbReference>
<sequence length="73" mass="7980">MLEGSEWLSEPLRVAVDEDRLEDIAVTTATVVEDDPAGDTSVELPAFPTEGVDFEEMSSEKSEDEQRHVAAAE</sequence>